<proteinExistence type="predicted"/>
<dbReference type="InterPro" id="IPR013103">
    <property type="entry name" value="RVT_2"/>
</dbReference>
<accession>A0A9Q3C659</accession>
<evidence type="ECO:0000259" key="1">
    <source>
        <dbReference type="Pfam" id="PF07727"/>
    </source>
</evidence>
<dbReference type="Pfam" id="PF07727">
    <property type="entry name" value="RVT_2"/>
    <property type="match status" value="1"/>
</dbReference>
<name>A0A9Q3C659_9BASI</name>
<evidence type="ECO:0000313" key="2">
    <source>
        <dbReference type="EMBL" id="MBW0476880.1"/>
    </source>
</evidence>
<gene>
    <name evidence="2" type="ORF">O181_016595</name>
</gene>
<comment type="caution">
    <text evidence="2">The sequence shown here is derived from an EMBL/GenBank/DDBJ whole genome shotgun (WGS) entry which is preliminary data.</text>
</comment>
<dbReference type="AlphaFoldDB" id="A0A9Q3C659"/>
<dbReference type="OrthoDB" id="3344688at2759"/>
<dbReference type="Proteomes" id="UP000765509">
    <property type="component" value="Unassembled WGS sequence"/>
</dbReference>
<protein>
    <recommendedName>
        <fullName evidence="1">Reverse transcriptase Ty1/copia-type domain-containing protein</fullName>
    </recommendedName>
</protein>
<reference evidence="2" key="1">
    <citation type="submission" date="2021-03" db="EMBL/GenBank/DDBJ databases">
        <title>Draft genome sequence of rust myrtle Austropuccinia psidii MF-1, a brazilian biotype.</title>
        <authorList>
            <person name="Quecine M.C."/>
            <person name="Pachon D.M.R."/>
            <person name="Bonatelli M.L."/>
            <person name="Correr F.H."/>
            <person name="Franceschini L.M."/>
            <person name="Leite T.F."/>
            <person name="Margarido G.R.A."/>
            <person name="Almeida C.A."/>
            <person name="Ferrarezi J.A."/>
            <person name="Labate C.A."/>
        </authorList>
    </citation>
    <scope>NUCLEOTIDE SEQUENCE</scope>
    <source>
        <strain evidence="2">MF-1</strain>
    </source>
</reference>
<feature type="domain" description="Reverse transcriptase Ty1/copia-type" evidence="1">
    <location>
        <begin position="3"/>
        <end position="142"/>
    </location>
</feature>
<sequence>MDAVVYVKKVKGFEVPGKEGWVWRLNKSLYGTKQAPWMWKLKLVQVLRDLGMTSTRADDSLYSNAEKTMFLHMHVNDGFLTGKSEEEVLCFYKRLHTQLKLKYQTSPTQHLGYHLMWLPDGSVLLSQRDLIVPLLKDTDMEIGCSVKSPYNLNLLKELEIVDEPINITPFQQAI</sequence>
<organism evidence="2 3">
    <name type="scientific">Austropuccinia psidii MF-1</name>
    <dbReference type="NCBI Taxonomy" id="1389203"/>
    <lineage>
        <taxon>Eukaryota</taxon>
        <taxon>Fungi</taxon>
        <taxon>Dikarya</taxon>
        <taxon>Basidiomycota</taxon>
        <taxon>Pucciniomycotina</taxon>
        <taxon>Pucciniomycetes</taxon>
        <taxon>Pucciniales</taxon>
        <taxon>Sphaerophragmiaceae</taxon>
        <taxon>Austropuccinia</taxon>
    </lineage>
</organism>
<keyword evidence="3" id="KW-1185">Reference proteome</keyword>
<evidence type="ECO:0000313" key="3">
    <source>
        <dbReference type="Proteomes" id="UP000765509"/>
    </source>
</evidence>
<dbReference type="EMBL" id="AVOT02004619">
    <property type="protein sequence ID" value="MBW0476880.1"/>
    <property type="molecule type" value="Genomic_DNA"/>
</dbReference>